<accession>A0A015II33</accession>
<evidence type="ECO:0000256" key="2">
    <source>
        <dbReference type="SAM" id="SignalP"/>
    </source>
</evidence>
<dbReference type="SUPFAM" id="SSF81296">
    <property type="entry name" value="E set domains"/>
    <property type="match status" value="1"/>
</dbReference>
<evidence type="ECO:0000313" key="5">
    <source>
        <dbReference type="Proteomes" id="UP000022910"/>
    </source>
</evidence>
<evidence type="ECO:0000259" key="3">
    <source>
        <dbReference type="Pfam" id="PF02221"/>
    </source>
</evidence>
<keyword evidence="5" id="KW-1185">Reference proteome</keyword>
<name>A0A015II33_RHIIW</name>
<gene>
    <name evidence="4" type="ORF">RirG_241460</name>
</gene>
<feature type="domain" description="MD-2-related lipid-recognition" evidence="3">
    <location>
        <begin position="30"/>
        <end position="131"/>
    </location>
</feature>
<feature type="chain" id="PRO_5001473757" description="Phosphatidylglycerol/phosphatidylinositol transfer protein" evidence="2">
    <location>
        <begin position="21"/>
        <end position="173"/>
    </location>
</feature>
<dbReference type="InterPro" id="IPR014756">
    <property type="entry name" value="Ig_E-set"/>
</dbReference>
<evidence type="ECO:0000256" key="1">
    <source>
        <dbReference type="ARBA" id="ARBA00016056"/>
    </source>
</evidence>
<dbReference type="InterPro" id="IPR003172">
    <property type="entry name" value="ML_dom"/>
</dbReference>
<protein>
    <recommendedName>
        <fullName evidence="1">Phosphatidylglycerol/phosphatidylinositol transfer protein</fullName>
    </recommendedName>
</protein>
<organism evidence="4 5">
    <name type="scientific">Rhizophagus irregularis (strain DAOM 197198w)</name>
    <name type="common">Glomus intraradices</name>
    <dbReference type="NCBI Taxonomy" id="1432141"/>
    <lineage>
        <taxon>Eukaryota</taxon>
        <taxon>Fungi</taxon>
        <taxon>Fungi incertae sedis</taxon>
        <taxon>Mucoromycota</taxon>
        <taxon>Glomeromycotina</taxon>
        <taxon>Glomeromycetes</taxon>
        <taxon>Glomerales</taxon>
        <taxon>Glomeraceae</taxon>
        <taxon>Rhizophagus</taxon>
    </lineage>
</organism>
<dbReference type="EMBL" id="JEMT01028791">
    <property type="protein sequence ID" value="EXX53705.1"/>
    <property type="molecule type" value="Genomic_DNA"/>
</dbReference>
<dbReference type="Pfam" id="PF02221">
    <property type="entry name" value="E1_DerP2_DerF2"/>
    <property type="match status" value="1"/>
</dbReference>
<dbReference type="OrthoDB" id="2315521at2759"/>
<dbReference type="STRING" id="1432141.A0A015II33"/>
<dbReference type="Proteomes" id="UP000022910">
    <property type="component" value="Unassembled WGS sequence"/>
</dbReference>
<feature type="signal peptide" evidence="2">
    <location>
        <begin position="1"/>
        <end position="20"/>
    </location>
</feature>
<sequence length="173" mass="18243">MSRIFIFAFVLFATLFAVNAAPLEKRETSFPPCPDLPPDAVGLDVKMTPDPFAPGQEETFDIKGTLKNDIITGDLLGIAFINLAEKHPVGGPLIVDICSLPGVTCPIKAGTTFSTTQKYIAPGAEELPKSYAIVIAIEHGNPPDSVALACSAAIFGASEPPAVPADLDFWGFL</sequence>
<reference evidence="4 5" key="1">
    <citation type="submission" date="2014-02" db="EMBL/GenBank/DDBJ databases">
        <title>Single nucleus genome sequencing reveals high similarity among nuclei of an endomycorrhizal fungus.</title>
        <authorList>
            <person name="Lin K."/>
            <person name="Geurts R."/>
            <person name="Zhang Z."/>
            <person name="Limpens E."/>
            <person name="Saunders D.G."/>
            <person name="Mu D."/>
            <person name="Pang E."/>
            <person name="Cao H."/>
            <person name="Cha H."/>
            <person name="Lin T."/>
            <person name="Zhou Q."/>
            <person name="Shang Y."/>
            <person name="Li Y."/>
            <person name="Ivanov S."/>
            <person name="Sharma T."/>
            <person name="Velzen R.V."/>
            <person name="Ruijter N.D."/>
            <person name="Aanen D.K."/>
            <person name="Win J."/>
            <person name="Kamoun S."/>
            <person name="Bisseling T."/>
            <person name="Huang S."/>
        </authorList>
    </citation>
    <scope>NUCLEOTIDE SEQUENCE [LARGE SCALE GENOMIC DNA]</scope>
    <source>
        <strain evidence="5">DAOM197198w</strain>
    </source>
</reference>
<evidence type="ECO:0000313" key="4">
    <source>
        <dbReference type="EMBL" id="EXX53705.1"/>
    </source>
</evidence>
<dbReference type="AlphaFoldDB" id="A0A015II33"/>
<keyword evidence="2" id="KW-0732">Signal</keyword>
<comment type="caution">
    <text evidence="4">The sequence shown here is derived from an EMBL/GenBank/DDBJ whole genome shotgun (WGS) entry which is preliminary data.</text>
</comment>
<proteinExistence type="predicted"/>
<dbReference type="HOGENOM" id="CLU_135976_2_0_1"/>